<dbReference type="GO" id="GO:0016020">
    <property type="term" value="C:membrane"/>
    <property type="evidence" value="ECO:0007669"/>
    <property type="project" value="UniProtKB-SubCell"/>
</dbReference>
<evidence type="ECO:0000256" key="5">
    <source>
        <dbReference type="ARBA" id="ARBA00023136"/>
    </source>
</evidence>
<comment type="subcellular location">
    <subcellularLocation>
        <location evidence="1">Membrane</location>
        <topology evidence="1">Multi-pass membrane protein</topology>
    </subcellularLocation>
</comment>
<dbReference type="CDD" id="cd17328">
    <property type="entry name" value="MFS_spinster_like"/>
    <property type="match status" value="1"/>
</dbReference>
<evidence type="ECO:0000256" key="4">
    <source>
        <dbReference type="ARBA" id="ARBA00022989"/>
    </source>
</evidence>
<organism evidence="8 9">
    <name type="scientific">Candidatus Sulfobium mesophilum</name>
    <dbReference type="NCBI Taxonomy" id="2016548"/>
    <lineage>
        <taxon>Bacteria</taxon>
        <taxon>Pseudomonadati</taxon>
        <taxon>Nitrospirota</taxon>
        <taxon>Nitrospiria</taxon>
        <taxon>Nitrospirales</taxon>
        <taxon>Nitrospiraceae</taxon>
        <taxon>Candidatus Sulfobium</taxon>
    </lineage>
</organism>
<keyword evidence="2" id="KW-0813">Transport</keyword>
<evidence type="ECO:0000256" key="1">
    <source>
        <dbReference type="ARBA" id="ARBA00004141"/>
    </source>
</evidence>
<dbReference type="AlphaFoldDB" id="A0A2U3QH60"/>
<dbReference type="Proteomes" id="UP000245125">
    <property type="component" value="Unassembled WGS sequence"/>
</dbReference>
<feature type="transmembrane region" description="Helical" evidence="6">
    <location>
        <begin position="261"/>
        <end position="281"/>
    </location>
</feature>
<dbReference type="Gene3D" id="1.20.1250.20">
    <property type="entry name" value="MFS general substrate transporter like domains"/>
    <property type="match status" value="1"/>
</dbReference>
<dbReference type="PANTHER" id="PTHR23505:SF79">
    <property type="entry name" value="PROTEIN SPINSTER"/>
    <property type="match status" value="1"/>
</dbReference>
<dbReference type="Pfam" id="PF07690">
    <property type="entry name" value="MFS_1"/>
    <property type="match status" value="1"/>
</dbReference>
<name>A0A2U3QH60_9BACT</name>
<feature type="transmembrane region" description="Helical" evidence="6">
    <location>
        <begin position="15"/>
        <end position="32"/>
    </location>
</feature>
<dbReference type="InterPro" id="IPR036259">
    <property type="entry name" value="MFS_trans_sf"/>
</dbReference>
<dbReference type="InterPro" id="IPR044770">
    <property type="entry name" value="MFS_spinster-like"/>
</dbReference>
<keyword evidence="3 6" id="KW-0812">Transmembrane</keyword>
<keyword evidence="9" id="KW-1185">Reference proteome</keyword>
<dbReference type="PROSITE" id="PS50850">
    <property type="entry name" value="MFS"/>
    <property type="match status" value="1"/>
</dbReference>
<evidence type="ECO:0000259" key="7">
    <source>
        <dbReference type="PROSITE" id="PS50850"/>
    </source>
</evidence>
<proteinExistence type="predicted"/>
<feature type="transmembrane region" description="Helical" evidence="6">
    <location>
        <begin position="146"/>
        <end position="165"/>
    </location>
</feature>
<dbReference type="SUPFAM" id="SSF103473">
    <property type="entry name" value="MFS general substrate transporter"/>
    <property type="match status" value="1"/>
</dbReference>
<keyword evidence="4 6" id="KW-1133">Transmembrane helix</keyword>
<feature type="transmembrane region" description="Helical" evidence="6">
    <location>
        <begin position="386"/>
        <end position="408"/>
    </location>
</feature>
<dbReference type="GO" id="GO:0022857">
    <property type="term" value="F:transmembrane transporter activity"/>
    <property type="evidence" value="ECO:0007669"/>
    <property type="project" value="InterPro"/>
</dbReference>
<accession>A0A2U3QH60</accession>
<feature type="transmembrane region" description="Helical" evidence="6">
    <location>
        <begin position="171"/>
        <end position="192"/>
    </location>
</feature>
<feature type="transmembrane region" description="Helical" evidence="6">
    <location>
        <begin position="223"/>
        <end position="241"/>
    </location>
</feature>
<feature type="transmembrane region" description="Helical" evidence="6">
    <location>
        <begin position="53"/>
        <end position="77"/>
    </location>
</feature>
<dbReference type="InterPro" id="IPR011701">
    <property type="entry name" value="MFS"/>
</dbReference>
<reference evidence="9" key="1">
    <citation type="submission" date="2018-03" db="EMBL/GenBank/DDBJ databases">
        <authorList>
            <person name="Zecchin S."/>
        </authorList>
    </citation>
    <scope>NUCLEOTIDE SEQUENCE [LARGE SCALE GENOMIC DNA]</scope>
</reference>
<feature type="transmembrane region" description="Helical" evidence="6">
    <location>
        <begin position="354"/>
        <end position="374"/>
    </location>
</feature>
<evidence type="ECO:0000256" key="3">
    <source>
        <dbReference type="ARBA" id="ARBA00022692"/>
    </source>
</evidence>
<keyword evidence="5 6" id="KW-0472">Membrane</keyword>
<dbReference type="PANTHER" id="PTHR23505">
    <property type="entry name" value="SPINSTER"/>
    <property type="match status" value="1"/>
</dbReference>
<evidence type="ECO:0000256" key="6">
    <source>
        <dbReference type="SAM" id="Phobius"/>
    </source>
</evidence>
<evidence type="ECO:0000313" key="9">
    <source>
        <dbReference type="Proteomes" id="UP000245125"/>
    </source>
</evidence>
<protein>
    <submittedName>
        <fullName evidence="8">Membrane protein, major facilitator superfamily</fullName>
    </submittedName>
</protein>
<feature type="transmembrane region" description="Helical" evidence="6">
    <location>
        <begin position="83"/>
        <end position="103"/>
    </location>
</feature>
<dbReference type="InterPro" id="IPR020846">
    <property type="entry name" value="MFS_dom"/>
</dbReference>
<dbReference type="EMBL" id="OUUY01000075">
    <property type="protein sequence ID" value="SPQ00685.1"/>
    <property type="molecule type" value="Genomic_DNA"/>
</dbReference>
<sequence>MEIADPKMNLSTPTYSRYALSLLFVVNMLNYIDRQVLFAVFPLIKTELSLSDAALGLLGSSFMVSYMVSAPVLGWLGDRYGRVRLAGLGLSLWSIATAVTGLAGRYSTLLFSRATVGIGEASFGTVSPGLISDFFSKEQRGRVLSFFYLAIPVGSALGYVVGGVIGQTFGWHFAFFLAAVPGLILTVPILRLREPQRGATEKSFSTAYPRIEDYLSLFRNRSFVMTTLAMAAMTFALGGLAQWVPTFLYRIHGQNVATGNMLFGSITIISGITGTLSGGWLGDRFQRRSGKGYLMVSGAGFLAGTPFAVYAITSSSLTGCLTAIFIAEFLLFLNTGPLNTTIVNVTNPSVRAMAFAVNIFFIHALGDAVSPAILGQLSDVWGLRKALLITPGVILLAAALSFLCARFIEEDTRAEKIITKLI</sequence>
<gene>
    <name evidence="8" type="ORF">NBG4_30079</name>
</gene>
<feature type="domain" description="Major facilitator superfamily (MFS) profile" evidence="7">
    <location>
        <begin position="19"/>
        <end position="409"/>
    </location>
</feature>
<evidence type="ECO:0000256" key="2">
    <source>
        <dbReference type="ARBA" id="ARBA00022448"/>
    </source>
</evidence>
<evidence type="ECO:0000313" key="8">
    <source>
        <dbReference type="EMBL" id="SPQ00685.1"/>
    </source>
</evidence>
<feature type="transmembrane region" description="Helical" evidence="6">
    <location>
        <begin position="293"/>
        <end position="310"/>
    </location>
</feature>